<dbReference type="InterPro" id="IPR002625">
    <property type="entry name" value="Smr_dom"/>
</dbReference>
<protein>
    <recommendedName>
        <fullName evidence="2">Smr domain-containing protein</fullName>
    </recommendedName>
</protein>
<dbReference type="Pfam" id="PF01713">
    <property type="entry name" value="Smr"/>
    <property type="match status" value="1"/>
</dbReference>
<evidence type="ECO:0000259" key="2">
    <source>
        <dbReference type="PROSITE" id="PS50828"/>
    </source>
</evidence>
<evidence type="ECO:0000256" key="1">
    <source>
        <dbReference type="SAM" id="MobiDB-lite"/>
    </source>
</evidence>
<dbReference type="PANTHER" id="PTHR46535:SF1">
    <property type="entry name" value="NEDD4-BINDING PROTEIN 2"/>
    <property type="match status" value="1"/>
</dbReference>
<dbReference type="Proteomes" id="UP001498398">
    <property type="component" value="Unassembled WGS sequence"/>
</dbReference>
<proteinExistence type="predicted"/>
<dbReference type="SUPFAM" id="SSF160443">
    <property type="entry name" value="SMR domain-like"/>
    <property type="match status" value="1"/>
</dbReference>
<organism evidence="3 4">
    <name type="scientific">Marasmiellus scandens</name>
    <dbReference type="NCBI Taxonomy" id="2682957"/>
    <lineage>
        <taxon>Eukaryota</taxon>
        <taxon>Fungi</taxon>
        <taxon>Dikarya</taxon>
        <taxon>Basidiomycota</taxon>
        <taxon>Agaricomycotina</taxon>
        <taxon>Agaricomycetes</taxon>
        <taxon>Agaricomycetidae</taxon>
        <taxon>Agaricales</taxon>
        <taxon>Marasmiineae</taxon>
        <taxon>Omphalotaceae</taxon>
        <taxon>Marasmiellus</taxon>
    </lineage>
</organism>
<evidence type="ECO:0000313" key="3">
    <source>
        <dbReference type="EMBL" id="KAK7466310.1"/>
    </source>
</evidence>
<gene>
    <name evidence="3" type="ORF">VKT23_005037</name>
</gene>
<dbReference type="InterPro" id="IPR052772">
    <property type="entry name" value="Endo/PolyKinase_Domain-Protein"/>
</dbReference>
<feature type="compositionally biased region" description="Pro residues" evidence="1">
    <location>
        <begin position="391"/>
        <end position="402"/>
    </location>
</feature>
<dbReference type="EMBL" id="JBANRG010000005">
    <property type="protein sequence ID" value="KAK7466310.1"/>
    <property type="molecule type" value="Genomic_DNA"/>
</dbReference>
<dbReference type="InterPro" id="IPR036063">
    <property type="entry name" value="Smr_dom_sf"/>
</dbReference>
<feature type="region of interest" description="Disordered" evidence="1">
    <location>
        <begin position="171"/>
        <end position="216"/>
    </location>
</feature>
<dbReference type="InterPro" id="IPR013899">
    <property type="entry name" value="DUF1771"/>
</dbReference>
<reference evidence="3 4" key="1">
    <citation type="submission" date="2024-01" db="EMBL/GenBank/DDBJ databases">
        <title>A draft genome for the cacao thread blight pathogen Marasmiellus scandens.</title>
        <authorList>
            <person name="Baruah I.K."/>
            <person name="Leung J."/>
            <person name="Bukari Y."/>
            <person name="Amoako-Attah I."/>
            <person name="Meinhardt L.W."/>
            <person name="Bailey B.A."/>
            <person name="Cohen S.P."/>
        </authorList>
    </citation>
    <scope>NUCLEOTIDE SEQUENCE [LARGE SCALE GENOMIC DNA]</scope>
    <source>
        <strain evidence="3 4">GH-19</strain>
    </source>
</reference>
<feature type="compositionally biased region" description="Basic residues" evidence="1">
    <location>
        <begin position="171"/>
        <end position="188"/>
    </location>
</feature>
<dbReference type="SMART" id="SM00463">
    <property type="entry name" value="SMR"/>
    <property type="match status" value="1"/>
</dbReference>
<feature type="region of interest" description="Disordered" evidence="1">
    <location>
        <begin position="357"/>
        <end position="436"/>
    </location>
</feature>
<dbReference type="SMART" id="SM01162">
    <property type="entry name" value="DUF1771"/>
    <property type="match status" value="1"/>
</dbReference>
<dbReference type="PANTHER" id="PTHR46535">
    <property type="entry name" value="NEDD4-BINDING PROTEIN 2"/>
    <property type="match status" value="1"/>
</dbReference>
<feature type="domain" description="Smr" evidence="2">
    <location>
        <begin position="570"/>
        <end position="643"/>
    </location>
</feature>
<dbReference type="PROSITE" id="PS50828">
    <property type="entry name" value="SMR"/>
    <property type="match status" value="1"/>
</dbReference>
<dbReference type="Gene3D" id="3.30.1370.110">
    <property type="match status" value="1"/>
</dbReference>
<name>A0ABR1JSX3_9AGAR</name>
<feature type="compositionally biased region" description="Low complexity" evidence="1">
    <location>
        <begin position="357"/>
        <end position="390"/>
    </location>
</feature>
<feature type="region of interest" description="Disordered" evidence="1">
    <location>
        <begin position="59"/>
        <end position="89"/>
    </location>
</feature>
<sequence>MASSLQDILQAEFCPPLDSSLVAAILLDVDSNPTNDQLDVIRSQLRELAIQADAEQYSDPQSMALTEDTCSTPSFYHGESSSNGSDTLPLQSSFNSPLGFLQAALPHVQTVKLQRALSEADAEEREVDMWEIIAGILTDERIREWEERGLEGLEGDEMELDDWQTVEYTHKSKKAPPKLSTKKNRGKKITIVDIRQQQHVRPTPPTTPSESVHAAPDPWTQISSISEHLATLLPSHTVSFFQPYFHSPDYTTPYNALQAALAAIIKAHSPPSSSSVSTPYEDESKHDTILITLLDILLPSYEHLDSEARDRLIFDTELSISATGGRGAEALDLIKLLRDLDADSSSGYLEMGVYHQSPGSAAATSPTITPNSPSIPKSPWSQPTLTSTLPSGPPPVPPPPPSASKGINSASKRLTGNKPSPYQWQQVPQRKRPHNNAPHPLAIHIPAYSRDVNGFKVRGTGNGVGKGGKGDVGELGYGFRASPGPGSASREDNAYYQQRISEHMRQRDDMLRQASRMWQKGTAKSRGGEVAMYFAERAREFQEMARQDQLNAARAMVERKRLASQDHHTVDLHGTTVSEAAQIVKEMLSRFKCTPAQPLKIVTGRGAHSVGQVSVLKPALQKTLIEDGWSVSTWDAGLTVRGKRAG</sequence>
<feature type="compositionally biased region" description="Polar residues" evidence="1">
    <location>
        <begin position="405"/>
        <end position="428"/>
    </location>
</feature>
<comment type="caution">
    <text evidence="3">The sequence shown here is derived from an EMBL/GenBank/DDBJ whole genome shotgun (WGS) entry which is preliminary data.</text>
</comment>
<keyword evidence="4" id="KW-1185">Reference proteome</keyword>
<accession>A0ABR1JSX3</accession>
<evidence type="ECO:0000313" key="4">
    <source>
        <dbReference type="Proteomes" id="UP001498398"/>
    </source>
</evidence>